<dbReference type="SUPFAM" id="SSF57701">
    <property type="entry name" value="Zn2/Cys6 DNA-binding domain"/>
    <property type="match status" value="1"/>
</dbReference>
<evidence type="ECO:0000313" key="5">
    <source>
        <dbReference type="Proteomes" id="UP001274830"/>
    </source>
</evidence>
<reference evidence="4" key="1">
    <citation type="submission" date="2023-07" db="EMBL/GenBank/DDBJ databases">
        <title>Black Yeasts Isolated from many extreme environments.</title>
        <authorList>
            <person name="Coleine C."/>
            <person name="Stajich J.E."/>
            <person name="Selbmann L."/>
        </authorList>
    </citation>
    <scope>NUCLEOTIDE SEQUENCE</scope>
    <source>
        <strain evidence="4">CCFEE 5485</strain>
    </source>
</reference>
<accession>A0AAE0WFR0</accession>
<evidence type="ECO:0000256" key="2">
    <source>
        <dbReference type="SAM" id="MobiDB-lite"/>
    </source>
</evidence>
<proteinExistence type="predicted"/>
<dbReference type="PROSITE" id="PS00463">
    <property type="entry name" value="ZN2_CY6_FUNGAL_1"/>
    <property type="match status" value="1"/>
</dbReference>
<dbReference type="InterPro" id="IPR036864">
    <property type="entry name" value="Zn2-C6_fun-type_DNA-bd_sf"/>
</dbReference>
<name>A0AAE0WFR0_9PEZI</name>
<feature type="domain" description="Zn(2)-C6 fungal-type" evidence="3">
    <location>
        <begin position="17"/>
        <end position="48"/>
    </location>
</feature>
<comment type="caution">
    <text evidence="4">The sequence shown here is derived from an EMBL/GenBank/DDBJ whole genome shotgun (WGS) entry which is preliminary data.</text>
</comment>
<dbReference type="PANTHER" id="PTHR47840">
    <property type="entry name" value="ZN(II)2CYS6 TRANSCRIPTION FACTOR (EUROFUNG)-RELATED"/>
    <property type="match status" value="1"/>
</dbReference>
<dbReference type="CDD" id="cd12148">
    <property type="entry name" value="fungal_TF_MHR"/>
    <property type="match status" value="1"/>
</dbReference>
<gene>
    <name evidence="4" type="ORF">LTR78_008446</name>
</gene>
<evidence type="ECO:0000313" key="4">
    <source>
        <dbReference type="EMBL" id="KAK3671713.1"/>
    </source>
</evidence>
<dbReference type="GO" id="GO:0000981">
    <property type="term" value="F:DNA-binding transcription factor activity, RNA polymerase II-specific"/>
    <property type="evidence" value="ECO:0007669"/>
    <property type="project" value="InterPro"/>
</dbReference>
<feature type="compositionally biased region" description="Acidic residues" evidence="2">
    <location>
        <begin position="114"/>
        <end position="124"/>
    </location>
</feature>
<dbReference type="InterPro" id="IPR001138">
    <property type="entry name" value="Zn2Cys6_DnaBD"/>
</dbReference>
<protein>
    <recommendedName>
        <fullName evidence="3">Zn(2)-C6 fungal-type domain-containing protein</fullName>
    </recommendedName>
</protein>
<dbReference type="EMBL" id="JAUTXT010000040">
    <property type="protein sequence ID" value="KAK3671713.1"/>
    <property type="molecule type" value="Genomic_DNA"/>
</dbReference>
<dbReference type="CDD" id="cd00067">
    <property type="entry name" value="GAL4"/>
    <property type="match status" value="1"/>
</dbReference>
<feature type="region of interest" description="Disordered" evidence="2">
    <location>
        <begin position="114"/>
        <end position="137"/>
    </location>
</feature>
<feature type="region of interest" description="Disordered" evidence="2">
    <location>
        <begin position="616"/>
        <end position="639"/>
    </location>
</feature>
<dbReference type="Gene3D" id="4.10.240.10">
    <property type="entry name" value="Zn(2)-C6 fungal-type DNA-binding domain"/>
    <property type="match status" value="1"/>
</dbReference>
<dbReference type="GO" id="GO:0008270">
    <property type="term" value="F:zinc ion binding"/>
    <property type="evidence" value="ECO:0007669"/>
    <property type="project" value="InterPro"/>
</dbReference>
<dbReference type="Proteomes" id="UP001274830">
    <property type="component" value="Unassembled WGS sequence"/>
</dbReference>
<evidence type="ECO:0000259" key="3">
    <source>
        <dbReference type="PROSITE" id="PS00463"/>
    </source>
</evidence>
<keyword evidence="1" id="KW-0539">Nucleus</keyword>
<evidence type="ECO:0000256" key="1">
    <source>
        <dbReference type="ARBA" id="ARBA00023242"/>
    </source>
</evidence>
<sequence length="700" mass="77258">MNPLSVTSAAARKGTRSCIDCRQRKVKCIWPDAAAKTCKSCLERRQPCVPQRVVPRDTRVNRVTSRHRIAQLEQNVSTLWNLVQKLEARAGNSDSNRLMSMPVNRAGSHLLQTADEDDNTDSDASETSPANAPTHLRQLFDDGPLDYAEVQSPWMTGQHSSRIEHRKERARTLLRRLLPPREKVASIAANSGPWLNIIRDMLFTPYGVESTATIVSRWDKVQDPDVSPIELAMLLITLATTIQQMPAETVTQIFSSLEAGYDFSQKVSDVVSTAIVNDDVLAASLEGLEVCCWWLRLQLLTSDEKTYLVLRRVIALGEMLGLPKVANGISAYEARKSVLRSDLTPAQHRQAGGVALWTAICAADRLASLLFNFPLGTGHYQFLHCDPYQDGQVDPQTYLCRLADIATGVQAIDNLSAQGASPSEMCDKALHVDQQLRKLYGSVPRTWWEALPDRASPDGFLQHFHNYVIVRAHMQLALKNDAGTQFAYSELICMEACRELARLYTIVRRMLPSGFFASRVLDLQALTAAIVLLKKQHQAPLSASAASQETTAMLIDRLLEAMDLGASFPGGKIAQQGAHAIRAIAALLSDKHSTEDRSLTLRVPLLGRIDVHRKAPQPVQPAQEQVMQPSQYWPSLAPNPSANEAGINVNGQAFVQEIDPMAWSLEISELPPFFSDDAYGQDPWFSFGIPNVGIEGLGGS</sequence>
<keyword evidence="5" id="KW-1185">Reference proteome</keyword>
<organism evidence="4 5">
    <name type="scientific">Recurvomyces mirabilis</name>
    <dbReference type="NCBI Taxonomy" id="574656"/>
    <lineage>
        <taxon>Eukaryota</taxon>
        <taxon>Fungi</taxon>
        <taxon>Dikarya</taxon>
        <taxon>Ascomycota</taxon>
        <taxon>Pezizomycotina</taxon>
        <taxon>Dothideomycetes</taxon>
        <taxon>Dothideomycetidae</taxon>
        <taxon>Mycosphaerellales</taxon>
        <taxon>Teratosphaeriaceae</taxon>
        <taxon>Recurvomyces</taxon>
    </lineage>
</organism>
<feature type="compositionally biased region" description="Low complexity" evidence="2">
    <location>
        <begin position="616"/>
        <end position="629"/>
    </location>
</feature>
<dbReference type="AlphaFoldDB" id="A0AAE0WFR0"/>
<feature type="compositionally biased region" description="Polar residues" evidence="2">
    <location>
        <begin position="630"/>
        <end position="639"/>
    </location>
</feature>
<dbReference type="PANTHER" id="PTHR47840:SF3">
    <property type="entry name" value="ZN(II)2CYS6 TRANSCRIPTION FACTOR (EUROFUNG)"/>
    <property type="match status" value="1"/>
</dbReference>